<dbReference type="Pfam" id="PF03466">
    <property type="entry name" value="LysR_substrate"/>
    <property type="match status" value="1"/>
</dbReference>
<dbReference type="GO" id="GO:0003700">
    <property type="term" value="F:DNA-binding transcription factor activity"/>
    <property type="evidence" value="ECO:0007669"/>
    <property type="project" value="InterPro"/>
</dbReference>
<keyword evidence="2" id="KW-0805">Transcription regulation</keyword>
<dbReference type="PANTHER" id="PTHR30126">
    <property type="entry name" value="HTH-TYPE TRANSCRIPTIONAL REGULATOR"/>
    <property type="match status" value="1"/>
</dbReference>
<evidence type="ECO:0000256" key="3">
    <source>
        <dbReference type="ARBA" id="ARBA00023125"/>
    </source>
</evidence>
<dbReference type="AlphaFoldDB" id="Q6LCA8"/>
<comment type="similarity">
    <text evidence="1">Belongs to the LysR transcriptional regulatory family.</text>
</comment>
<dbReference type="InterPro" id="IPR005119">
    <property type="entry name" value="LysR_subst-bd"/>
</dbReference>
<evidence type="ECO:0000256" key="2">
    <source>
        <dbReference type="ARBA" id="ARBA00023015"/>
    </source>
</evidence>
<dbReference type="GO" id="GO:0019344">
    <property type="term" value="P:cysteine biosynthetic process"/>
    <property type="evidence" value="ECO:0007669"/>
    <property type="project" value="TreeGrafter"/>
</dbReference>
<reference evidence="6" key="1">
    <citation type="submission" date="1996-08" db="EMBL/GenBank/DDBJ databases">
        <authorList>
            <person name="Haverkamp T."/>
            <person name="Schwenn J.D."/>
        </authorList>
    </citation>
    <scope>NUCLEOTIDE SEQUENCE</scope>
    <source>
        <strain evidence="6">M1</strain>
    </source>
</reference>
<dbReference type="Gene3D" id="1.10.10.10">
    <property type="entry name" value="Winged helix-like DNA-binding domain superfamily/Winged helix DNA-binding domain"/>
    <property type="match status" value="1"/>
</dbReference>
<dbReference type="InterPro" id="IPR000847">
    <property type="entry name" value="LysR_HTH_N"/>
</dbReference>
<dbReference type="Pfam" id="PF00126">
    <property type="entry name" value="HTH_1"/>
    <property type="match status" value="1"/>
</dbReference>
<dbReference type="PANTHER" id="PTHR30126:SF6">
    <property type="entry name" value="HTH-TYPE TRANSCRIPTIONAL REGULATOR CYSB-RELATED"/>
    <property type="match status" value="1"/>
</dbReference>
<organism evidence="6">
    <name type="scientific">Thiocapsa roseopersicina</name>
    <dbReference type="NCBI Taxonomy" id="1058"/>
    <lineage>
        <taxon>Bacteria</taxon>
        <taxon>Pseudomonadati</taxon>
        <taxon>Pseudomonadota</taxon>
        <taxon>Gammaproteobacteria</taxon>
        <taxon>Chromatiales</taxon>
        <taxon>Chromatiaceae</taxon>
        <taxon>Thiocapsa</taxon>
    </lineage>
</organism>
<sequence>MDVRQLRSLVTLVEVRFSVSRAAECLHLVQSAVTQHLKQLEAELGTRLFVRHGKRLVGLTEVGEQVLRHACEALRQTGNIVAVGREHLEEERRRIRLGATHTQARYVLPPVIRRFAAAYPAVELQIHQGTPGQLVDMALRDLVDLAICTEALGDEIALQTIPCYRWNRCLIAPRSHAVLDLQSITLAALCTVPIITYVFGFTGRGGFSDVFSRAGLHPNVVLSAADTDVIKTYVREGLGVGIIAALAYQPRDDADLGIRDLADLFPWEVTKIAYARGKYLRRFHEHFIDIFKRCTGDISGEHAEASLRAQTGTRAMKDRVIAD</sequence>
<feature type="domain" description="HTH lysR-type" evidence="5">
    <location>
        <begin position="1"/>
        <end position="59"/>
    </location>
</feature>
<evidence type="ECO:0000256" key="1">
    <source>
        <dbReference type="ARBA" id="ARBA00009437"/>
    </source>
</evidence>
<evidence type="ECO:0000256" key="4">
    <source>
        <dbReference type="ARBA" id="ARBA00023163"/>
    </source>
</evidence>
<dbReference type="InterPro" id="IPR036390">
    <property type="entry name" value="WH_DNA-bd_sf"/>
</dbReference>
<keyword evidence="4" id="KW-0804">Transcription</keyword>
<dbReference type="PROSITE" id="PS50931">
    <property type="entry name" value="HTH_LYSR"/>
    <property type="match status" value="1"/>
</dbReference>
<dbReference type="SUPFAM" id="SSF53850">
    <property type="entry name" value="Periplasmic binding protein-like II"/>
    <property type="match status" value="1"/>
</dbReference>
<accession>Q6LCA8</accession>
<evidence type="ECO:0000259" key="5">
    <source>
        <dbReference type="PROSITE" id="PS50931"/>
    </source>
</evidence>
<evidence type="ECO:0000313" key="6">
    <source>
        <dbReference type="EMBL" id="AAB17996.1"/>
    </source>
</evidence>
<gene>
    <name evidence="6" type="primary">cysB</name>
</gene>
<dbReference type="InterPro" id="IPR036388">
    <property type="entry name" value="WH-like_DNA-bd_sf"/>
</dbReference>
<dbReference type="GO" id="GO:0000976">
    <property type="term" value="F:transcription cis-regulatory region binding"/>
    <property type="evidence" value="ECO:0007669"/>
    <property type="project" value="TreeGrafter"/>
</dbReference>
<keyword evidence="3" id="KW-0238">DNA-binding</keyword>
<dbReference type="Gene3D" id="3.40.190.10">
    <property type="entry name" value="Periplasmic binding protein-like II"/>
    <property type="match status" value="2"/>
</dbReference>
<proteinExistence type="inferred from homology"/>
<dbReference type="EMBL" id="U75513">
    <property type="protein sequence ID" value="AAB17996.1"/>
    <property type="molecule type" value="Genomic_DNA"/>
</dbReference>
<dbReference type="PRINTS" id="PR00039">
    <property type="entry name" value="HTHLYSR"/>
</dbReference>
<protein>
    <submittedName>
        <fullName evidence="6">Sulfur assimilation control protein CysB</fullName>
    </submittedName>
</protein>
<dbReference type="SUPFAM" id="SSF46785">
    <property type="entry name" value="Winged helix' DNA-binding domain"/>
    <property type="match status" value="1"/>
</dbReference>
<name>Q6LCA8_THIRO</name>
<dbReference type="CDD" id="cd08443">
    <property type="entry name" value="PBP2_CysB"/>
    <property type="match status" value="1"/>
</dbReference>